<comment type="similarity">
    <text evidence="2">Belongs to the mitochondrial carrier (TC 2.A.29) family.</text>
</comment>
<keyword evidence="6" id="KW-1133">Transmembrane helix</keyword>
<gene>
    <name evidence="9" type="ORF">D9758_001628</name>
</gene>
<keyword evidence="3" id="KW-0813">Transport</keyword>
<evidence type="ECO:0000256" key="1">
    <source>
        <dbReference type="ARBA" id="ARBA00004225"/>
    </source>
</evidence>
<evidence type="ECO:0000256" key="2">
    <source>
        <dbReference type="ARBA" id="ARBA00006375"/>
    </source>
</evidence>
<sequence>MTTTVIARDEEVSQSSSLQAAIARTATRSIALYFSRPVRLFRPSKLSGWQALRGLANGSTLSASNLSALVKQQGLYVLVSKHFIPPMLVNTTLGTVLWTTYQETFNVIEPHWGHHPILSSAFSGCVAGGAQAVVAAPAENVRLLLEGGSVYHGWSHAWKEVFRGTSKRPGSSRKEDIQEIRQLRLWMKDVGEMAGRGWDGVGFGIAKDMCGFAAFFALFEISRRAAVDTAEYASKTTRQLFPDQDSKSIQHTSRIVHGVSLVCGGVMAGLAYEIIGRPFDNARRIVHLEKVTHKGSSTSAPLAIWQHFRDEPIALFKNPAPAADTVEQMTSLGRRRLLTVLRTLGRVGPWGIGFLAWEAFGSGLHQGMSD</sequence>
<dbReference type="PANTHER" id="PTHR45624">
    <property type="entry name" value="MITOCHONDRIAL BASIC AMINO ACIDS TRANSPORTER-RELATED"/>
    <property type="match status" value="1"/>
</dbReference>
<name>A0A8H5GXA8_9AGAR</name>
<keyword evidence="7" id="KW-0496">Mitochondrion</keyword>
<evidence type="ECO:0000256" key="4">
    <source>
        <dbReference type="ARBA" id="ARBA00022692"/>
    </source>
</evidence>
<evidence type="ECO:0000256" key="6">
    <source>
        <dbReference type="ARBA" id="ARBA00022989"/>
    </source>
</evidence>
<evidence type="ECO:0000256" key="7">
    <source>
        <dbReference type="ARBA" id="ARBA00023128"/>
    </source>
</evidence>
<dbReference type="PANTHER" id="PTHR45624:SF52">
    <property type="entry name" value="MITOCHONDRIAL CARRIER"/>
    <property type="match status" value="1"/>
</dbReference>
<evidence type="ECO:0008006" key="11">
    <source>
        <dbReference type="Google" id="ProtNLM"/>
    </source>
</evidence>
<proteinExistence type="inferred from homology"/>
<dbReference type="OrthoDB" id="3364892at2759"/>
<evidence type="ECO:0000313" key="9">
    <source>
        <dbReference type="EMBL" id="KAF5372991.1"/>
    </source>
</evidence>
<dbReference type="InterPro" id="IPR050567">
    <property type="entry name" value="Mitochondrial_Carrier"/>
</dbReference>
<evidence type="ECO:0000313" key="10">
    <source>
        <dbReference type="Proteomes" id="UP000559256"/>
    </source>
</evidence>
<keyword evidence="8" id="KW-0472">Membrane</keyword>
<evidence type="ECO:0000256" key="3">
    <source>
        <dbReference type="ARBA" id="ARBA00022448"/>
    </source>
</evidence>
<dbReference type="GO" id="GO:0000064">
    <property type="term" value="F:L-ornithine transmembrane transporter activity"/>
    <property type="evidence" value="ECO:0007669"/>
    <property type="project" value="TreeGrafter"/>
</dbReference>
<dbReference type="SUPFAM" id="SSF103506">
    <property type="entry name" value="Mitochondrial carrier"/>
    <property type="match status" value="1"/>
</dbReference>
<dbReference type="Gene3D" id="1.50.40.10">
    <property type="entry name" value="Mitochondrial carrier domain"/>
    <property type="match status" value="1"/>
</dbReference>
<dbReference type="Proteomes" id="UP000559256">
    <property type="component" value="Unassembled WGS sequence"/>
</dbReference>
<dbReference type="EMBL" id="JAACJM010000004">
    <property type="protein sequence ID" value="KAF5372991.1"/>
    <property type="molecule type" value="Genomic_DNA"/>
</dbReference>
<comment type="caution">
    <text evidence="9">The sequence shown here is derived from an EMBL/GenBank/DDBJ whole genome shotgun (WGS) entry which is preliminary data.</text>
</comment>
<evidence type="ECO:0000256" key="8">
    <source>
        <dbReference type="ARBA" id="ARBA00023136"/>
    </source>
</evidence>
<dbReference type="GO" id="GO:0031966">
    <property type="term" value="C:mitochondrial membrane"/>
    <property type="evidence" value="ECO:0007669"/>
    <property type="project" value="UniProtKB-SubCell"/>
</dbReference>
<comment type="subcellular location">
    <subcellularLocation>
        <location evidence="1">Mitochondrion membrane</location>
        <topology evidence="1">Multi-pass membrane protein</topology>
    </subcellularLocation>
</comment>
<keyword evidence="4" id="KW-0812">Transmembrane</keyword>
<reference evidence="9 10" key="1">
    <citation type="journal article" date="2020" name="ISME J.">
        <title>Uncovering the hidden diversity of litter-decomposition mechanisms in mushroom-forming fungi.</title>
        <authorList>
            <person name="Floudas D."/>
            <person name="Bentzer J."/>
            <person name="Ahren D."/>
            <person name="Johansson T."/>
            <person name="Persson P."/>
            <person name="Tunlid A."/>
        </authorList>
    </citation>
    <scope>NUCLEOTIDE SEQUENCE [LARGE SCALE GENOMIC DNA]</scope>
    <source>
        <strain evidence="9 10">CBS 291.85</strain>
    </source>
</reference>
<dbReference type="AlphaFoldDB" id="A0A8H5GXA8"/>
<keyword evidence="10" id="KW-1185">Reference proteome</keyword>
<keyword evidence="5" id="KW-0677">Repeat</keyword>
<dbReference type="InterPro" id="IPR023395">
    <property type="entry name" value="MCP_dom_sf"/>
</dbReference>
<accession>A0A8H5GXA8</accession>
<protein>
    <recommendedName>
        <fullName evidence="11">Mitochondrial carrier protein</fullName>
    </recommendedName>
</protein>
<organism evidence="9 10">
    <name type="scientific">Tetrapyrgos nigripes</name>
    <dbReference type="NCBI Taxonomy" id="182062"/>
    <lineage>
        <taxon>Eukaryota</taxon>
        <taxon>Fungi</taxon>
        <taxon>Dikarya</taxon>
        <taxon>Basidiomycota</taxon>
        <taxon>Agaricomycotina</taxon>
        <taxon>Agaricomycetes</taxon>
        <taxon>Agaricomycetidae</taxon>
        <taxon>Agaricales</taxon>
        <taxon>Marasmiineae</taxon>
        <taxon>Marasmiaceae</taxon>
        <taxon>Tetrapyrgos</taxon>
    </lineage>
</organism>
<evidence type="ECO:0000256" key="5">
    <source>
        <dbReference type="ARBA" id="ARBA00022737"/>
    </source>
</evidence>
<dbReference type="GO" id="GO:1990575">
    <property type="term" value="P:mitochondrial L-ornithine transmembrane transport"/>
    <property type="evidence" value="ECO:0007669"/>
    <property type="project" value="TreeGrafter"/>
</dbReference>